<dbReference type="EMBL" id="GEGO01007370">
    <property type="protein sequence ID" value="JAR88034.1"/>
    <property type="molecule type" value="Transcribed_RNA"/>
</dbReference>
<accession>A0A147BB95</accession>
<protein>
    <submittedName>
        <fullName evidence="1">Putative endonuclease/reverse transcriptase</fullName>
    </submittedName>
</protein>
<organism evidence="1">
    <name type="scientific">Ixodes ricinus</name>
    <name type="common">Common tick</name>
    <name type="synonym">Acarus ricinus</name>
    <dbReference type="NCBI Taxonomy" id="34613"/>
    <lineage>
        <taxon>Eukaryota</taxon>
        <taxon>Metazoa</taxon>
        <taxon>Ecdysozoa</taxon>
        <taxon>Arthropoda</taxon>
        <taxon>Chelicerata</taxon>
        <taxon>Arachnida</taxon>
        <taxon>Acari</taxon>
        <taxon>Parasitiformes</taxon>
        <taxon>Ixodida</taxon>
        <taxon>Ixodoidea</taxon>
        <taxon>Ixodidae</taxon>
        <taxon>Ixodinae</taxon>
        <taxon>Ixodes</taxon>
    </lineage>
</organism>
<dbReference type="AlphaFoldDB" id="A0A147BB95"/>
<evidence type="ECO:0000313" key="1">
    <source>
        <dbReference type="EMBL" id="JAR88034.1"/>
    </source>
</evidence>
<name>A0A147BB95_IXORI</name>
<keyword evidence="1" id="KW-0548">Nucleotidyltransferase</keyword>
<proteinExistence type="predicted"/>
<keyword evidence="1" id="KW-0540">Nuclease</keyword>
<dbReference type="GO" id="GO:0003964">
    <property type="term" value="F:RNA-directed DNA polymerase activity"/>
    <property type="evidence" value="ECO:0007669"/>
    <property type="project" value="UniProtKB-KW"/>
</dbReference>
<keyword evidence="1" id="KW-0808">Transferase</keyword>
<feature type="non-terminal residue" evidence="1">
    <location>
        <position position="1"/>
    </location>
</feature>
<dbReference type="GO" id="GO:0004519">
    <property type="term" value="F:endonuclease activity"/>
    <property type="evidence" value="ECO:0007669"/>
    <property type="project" value="UniProtKB-KW"/>
</dbReference>
<reference evidence="1" key="1">
    <citation type="journal article" date="2018" name="PLoS Negl. Trop. Dis.">
        <title>Sialome diversity of ticks revealed by RNAseq of single tick salivary glands.</title>
        <authorList>
            <person name="Perner J."/>
            <person name="Kropackova S."/>
            <person name="Kopacek P."/>
            <person name="Ribeiro J.M."/>
        </authorList>
    </citation>
    <scope>NUCLEOTIDE SEQUENCE</scope>
    <source>
        <strain evidence="1">Siblings of single egg batch collected in Ceske Budejovice</strain>
        <tissue evidence="1">Salivary glands</tissue>
    </source>
</reference>
<keyword evidence="1" id="KW-0695">RNA-directed DNA polymerase</keyword>
<keyword evidence="1" id="KW-0378">Hydrolase</keyword>
<keyword evidence="1" id="KW-0255">Endonuclease</keyword>
<sequence>TKLMAYTSLVRSKIEYASVIWNPHQAYLVNELESFQNKAARFITRNYSTTCSIRSIKESLNLASLENRRRIARFSLFHKIYHSSTPFRQTHIVPANCIFSWLDHPNEVTPIFGRTNLYKYSPFNLAVSEWNALPYDIAATQDYQSFLNLLIPFISQRT</sequence>